<dbReference type="SUPFAM" id="SSF74650">
    <property type="entry name" value="Galactose mutarotase-like"/>
    <property type="match status" value="1"/>
</dbReference>
<dbReference type="SUPFAM" id="SSF49863">
    <property type="entry name" value="Hyaluronate lyase-like, C-terminal domain"/>
    <property type="match status" value="1"/>
</dbReference>
<evidence type="ECO:0000256" key="1">
    <source>
        <dbReference type="ARBA" id="ARBA00006699"/>
    </source>
</evidence>
<keyword evidence="2 3" id="KW-0456">Lyase</keyword>
<keyword evidence="12" id="KW-1185">Reference proteome</keyword>
<dbReference type="PANTHER" id="PTHR37322">
    <property type="match status" value="1"/>
</dbReference>
<name>A0AAJ3HQX9_PROHU</name>
<protein>
    <recommendedName>
        <fullName evidence="3">Chondroitin sulfate ABC lyase</fullName>
    </recommendedName>
    <alternativeName>
        <fullName evidence="3">Chondroitin ABC eliminase</fullName>
    </alternativeName>
    <alternativeName>
        <fullName evidence="3">Chondroitin ABC lyase</fullName>
    </alternativeName>
    <alternativeName>
        <fullName evidence="3">Chondroitinase ABC</fullName>
    </alternativeName>
</protein>
<evidence type="ECO:0000256" key="5">
    <source>
        <dbReference type="PIRSR" id="PIRSR034515-3"/>
    </source>
</evidence>
<dbReference type="RefSeq" id="WP_064720788.1">
    <property type="nucleotide sequence ID" value="NZ_LXEV01000031.1"/>
</dbReference>
<feature type="signal peptide" evidence="7">
    <location>
        <begin position="1"/>
        <end position="25"/>
    </location>
</feature>
<gene>
    <name evidence="11" type="ORF">M997_2873</name>
</gene>
<dbReference type="InterPro" id="IPR003159">
    <property type="entry name" value="Lyase_8_central_dom"/>
</dbReference>
<feature type="domain" description="Polysaccharide lyase family 8 central" evidence="8">
    <location>
        <begin position="626"/>
        <end position="879"/>
    </location>
</feature>
<keyword evidence="7" id="KW-0732">Signal</keyword>
<comment type="similarity">
    <text evidence="1 3">Belongs to the polysaccharide lyase 8 family.</text>
</comment>
<feature type="active site" description="Proton acceptor" evidence="4">
    <location>
        <position position="390"/>
    </location>
</feature>
<feature type="region of interest" description="Disordered" evidence="6">
    <location>
        <begin position="842"/>
        <end position="864"/>
    </location>
</feature>
<dbReference type="EMBL" id="LXEV01000031">
    <property type="protein sequence ID" value="OAT45696.1"/>
    <property type="molecule type" value="Genomic_DNA"/>
</dbReference>
<comment type="function">
    <text evidence="3">Broad-specificity glycosaminoglycan lyase.</text>
</comment>
<evidence type="ECO:0000256" key="7">
    <source>
        <dbReference type="SAM" id="SignalP"/>
    </source>
</evidence>
<dbReference type="SUPFAM" id="SSF49785">
    <property type="entry name" value="Galactose-binding domain-like"/>
    <property type="match status" value="1"/>
</dbReference>
<dbReference type="CDD" id="cd01083">
    <property type="entry name" value="GAG_Lyase"/>
    <property type="match status" value="1"/>
</dbReference>
<dbReference type="Gene3D" id="1.50.10.100">
    <property type="entry name" value="Chondroitin AC/alginate lyase"/>
    <property type="match status" value="1"/>
</dbReference>
<dbReference type="Gene3D" id="2.60.120.430">
    <property type="entry name" value="Galactose-binding lectin"/>
    <property type="match status" value="1"/>
</dbReference>
<dbReference type="Pfam" id="PF09093">
    <property type="entry name" value="Lyase_catalyt"/>
    <property type="match status" value="1"/>
</dbReference>
<dbReference type="Pfam" id="PF02278">
    <property type="entry name" value="Lyase_8"/>
    <property type="match status" value="1"/>
</dbReference>
<evidence type="ECO:0000259" key="10">
    <source>
        <dbReference type="Pfam" id="PF09093"/>
    </source>
</evidence>
<dbReference type="SUPFAM" id="SSF48230">
    <property type="entry name" value="Chondroitin AC/alginate lyase"/>
    <property type="match status" value="1"/>
</dbReference>
<evidence type="ECO:0000256" key="4">
    <source>
        <dbReference type="PIRSR" id="PIRSR034515-1"/>
    </source>
</evidence>
<evidence type="ECO:0000313" key="12">
    <source>
        <dbReference type="Proteomes" id="UP000078250"/>
    </source>
</evidence>
<evidence type="ECO:0000259" key="9">
    <source>
        <dbReference type="Pfam" id="PF09092"/>
    </source>
</evidence>
<dbReference type="PANTHER" id="PTHR37322:SF3">
    <property type="entry name" value="CHONDROITIN SULFATE ABC EXOLYASE"/>
    <property type="match status" value="1"/>
</dbReference>
<feature type="domain" description="Lyase N-terminal" evidence="9">
    <location>
        <begin position="41"/>
        <end position="232"/>
    </location>
</feature>
<sequence>MPIFRFTVLAITLGLLSAPYYSAIAATNSPAFNPDNLMRSEIYHFAQNNPLADFTAENGSKLLLSDKRSIMGDKSLLWKWQGGSSFILHKKILIPTDKEASKAWGRASTPVLSFWIYNEKPVKGYLTVDLGEKLNAINDAQGGFKVKLDFTGWRAVGISLNNDLENREMSLNAIQTSTDSGQDTIGRSLGTKVDSIRFKAPSNISQGEFYIDRIMFSVDDARYQWSDNQVKTRLSEPEILFHTVQPQLAVTPENLAAVNLIRQRLINEFVGGEKETNLALEENTLKLKSDFDALKIHRLADGSLQGRHLITDKQTIIYQPEHLNIQDKQLFDNYVILGNYTTLMFNISRAYVLEKDPAQKVQLKQMYLLMTEHLLDQGFVDGSALVTTHHWGYSSRWWYISTLLMSDALKEANLQTQVYDSLLWYSREFKSSFDMKVGADSSDLDYFNTLSRQHLALLLLEPDDHKRINLINTFSHYITGALTQVPPGGKDGLRPDGTAWRHEGNYPGYSFPAFKNASQLIYLLRGTPFAVGESGWNNLKKAMVSAWIYSNPEVGLPLAGRHPFNSPSLKSIAQGYYWLAMSSPSSPDKTLASIYLAINDKTQSESRAIFGENITPATLPQGFYAFNGGAFGIHRWQDKMVTLKAYNTNVWSSEIYHKDNRYGRYQSHGVAQIVRNGDQLSQGYQQEGWDWNRMPGATTLHLSLQELDSPKPHTLMQRGERGFSGTSALEGKYGMMAFDLLYPANLERFDPHFTAKKTVLAADNHLIFIGSDINSGDSNKNVETTLFQHAITPTLNTIWINGQKIETFPYQATLKQGDWIIDSNGNGYLITQAEKVNISRQHQTSAENKNRTPTQGNFSSAWIDHSTQPKNSSYEYMVFLDATPEKMTQLAQKFRDSNGLYQVIRKDKDVHIIYDKLSDVTGYAFYQPTVVEDKWIKKTDQPSIIMTQQKGNALVVSAVTPDLNMTRQKAATPVTINVTINGKWQSIDKNSDVISKVSGDNTELIFTSYFGIPQEINLSPLP</sequence>
<feature type="domain" description="Lyase catalytic" evidence="10">
    <location>
        <begin position="249"/>
        <end position="604"/>
    </location>
</feature>
<dbReference type="PIRSF" id="PIRSF034515">
    <property type="entry name" value="Chondroitinase"/>
    <property type="match status" value="1"/>
</dbReference>
<feature type="active site" description="Proton donor" evidence="4">
    <location>
        <position position="509"/>
    </location>
</feature>
<dbReference type="InterPro" id="IPR011013">
    <property type="entry name" value="Gal_mutarotase_sf_dom"/>
</dbReference>
<evidence type="ECO:0000256" key="2">
    <source>
        <dbReference type="ARBA" id="ARBA00023239"/>
    </source>
</evidence>
<dbReference type="GO" id="GO:0005975">
    <property type="term" value="P:carbohydrate metabolic process"/>
    <property type="evidence" value="ECO:0007669"/>
    <property type="project" value="InterPro"/>
</dbReference>
<organism evidence="11 12">
    <name type="scientific">Proteus hauseri ATCC 700826</name>
    <dbReference type="NCBI Taxonomy" id="1354271"/>
    <lineage>
        <taxon>Bacteria</taxon>
        <taxon>Pseudomonadati</taxon>
        <taxon>Pseudomonadota</taxon>
        <taxon>Gammaproteobacteria</taxon>
        <taxon>Enterobacterales</taxon>
        <taxon>Morganellaceae</taxon>
        <taxon>Proteus</taxon>
    </lineage>
</organism>
<comment type="caution">
    <text evidence="11">The sequence shown here is derived from an EMBL/GenBank/DDBJ whole genome shotgun (WGS) entry which is preliminary data.</text>
</comment>
<dbReference type="GO" id="GO:0034000">
    <property type="term" value="F:chondroitin-sulfate-ABC endolyase activity"/>
    <property type="evidence" value="ECO:0007669"/>
    <property type="project" value="InterPro"/>
</dbReference>
<evidence type="ECO:0000259" key="8">
    <source>
        <dbReference type="Pfam" id="PF02278"/>
    </source>
</evidence>
<dbReference type="InterPro" id="IPR015177">
    <property type="entry name" value="Lyase_catalyt"/>
</dbReference>
<dbReference type="InterPro" id="IPR039174">
    <property type="entry name" value="Chondroitin_ABC_lyase"/>
</dbReference>
<dbReference type="InterPro" id="IPR008929">
    <property type="entry name" value="Chondroitin_lyas"/>
</dbReference>
<accession>A0AAJ3HQX9</accession>
<dbReference type="Gene3D" id="2.60.220.10">
    <property type="entry name" value="Polysaccharide lyase family 8-like, C-terminal"/>
    <property type="match status" value="1"/>
</dbReference>
<dbReference type="InterPro" id="IPR015176">
    <property type="entry name" value="Lyase_N"/>
</dbReference>
<dbReference type="Gene3D" id="2.70.98.10">
    <property type="match status" value="1"/>
</dbReference>
<keyword evidence="3" id="KW-0119">Carbohydrate metabolism</keyword>
<dbReference type="GO" id="GO:0030246">
    <property type="term" value="F:carbohydrate binding"/>
    <property type="evidence" value="ECO:0007669"/>
    <property type="project" value="InterPro"/>
</dbReference>
<evidence type="ECO:0000256" key="3">
    <source>
        <dbReference type="PIRNR" id="PIRNR034515"/>
    </source>
</evidence>
<dbReference type="Pfam" id="PF09092">
    <property type="entry name" value="Lyase_N"/>
    <property type="match status" value="1"/>
</dbReference>
<keyword evidence="5" id="KW-0479">Metal-binding</keyword>
<proteinExistence type="inferred from homology"/>
<feature type="active site" description="Proton acceptor" evidence="4">
    <location>
        <position position="502"/>
    </location>
</feature>
<feature type="chain" id="PRO_5042476692" description="Chondroitin sulfate ABC lyase" evidence="7">
    <location>
        <begin position="26"/>
        <end position="1022"/>
    </location>
</feature>
<evidence type="ECO:0000313" key="11">
    <source>
        <dbReference type="EMBL" id="OAT45696.1"/>
    </source>
</evidence>
<dbReference type="GO" id="GO:0046872">
    <property type="term" value="F:metal ion binding"/>
    <property type="evidence" value="ECO:0007669"/>
    <property type="project" value="UniProtKB-KW"/>
</dbReference>
<dbReference type="AlphaFoldDB" id="A0AAJ3HQX9"/>
<reference evidence="11 12" key="1">
    <citation type="submission" date="2016-04" db="EMBL/GenBank/DDBJ databases">
        <title>ATOL: Assembling a taxonomically balanced genome-scale reconstruction of the evolutionary history of the Enterobacteriaceae.</title>
        <authorList>
            <person name="Plunkett G.III."/>
            <person name="Neeno-Eckwall E.C."/>
            <person name="Glasner J.D."/>
            <person name="Perna N.T."/>
        </authorList>
    </citation>
    <scope>NUCLEOTIDE SEQUENCE [LARGE SCALE GENOMIC DNA]</scope>
    <source>
        <strain evidence="11 12">ATCC 700826</strain>
    </source>
</reference>
<feature type="binding site" evidence="5">
    <location>
        <position position="212"/>
    </location>
    <ligand>
        <name>Ca(2+)</name>
        <dbReference type="ChEBI" id="CHEBI:29108"/>
    </ligand>
</feature>
<dbReference type="InterPro" id="IPR014718">
    <property type="entry name" value="GH-type_carb-bd"/>
</dbReference>
<dbReference type="GO" id="GO:0005576">
    <property type="term" value="C:extracellular region"/>
    <property type="evidence" value="ECO:0007669"/>
    <property type="project" value="InterPro"/>
</dbReference>
<dbReference type="InterPro" id="IPR011071">
    <property type="entry name" value="Lyase_8-like_C"/>
</dbReference>
<dbReference type="InterPro" id="IPR024200">
    <property type="entry name" value="Chondroitinase_ABC_I"/>
</dbReference>
<dbReference type="Proteomes" id="UP000078250">
    <property type="component" value="Unassembled WGS sequence"/>
</dbReference>
<dbReference type="GO" id="GO:0006027">
    <property type="term" value="P:glycosaminoglycan catabolic process"/>
    <property type="evidence" value="ECO:0007669"/>
    <property type="project" value="InterPro"/>
</dbReference>
<dbReference type="InterPro" id="IPR008979">
    <property type="entry name" value="Galactose-bd-like_sf"/>
</dbReference>
<keyword evidence="5" id="KW-0106">Calcium</keyword>
<evidence type="ECO:0000256" key="6">
    <source>
        <dbReference type="SAM" id="MobiDB-lite"/>
    </source>
</evidence>